<keyword evidence="10" id="KW-0865">Zymogen</keyword>
<dbReference type="SUPFAM" id="SSF53474">
    <property type="entry name" value="alpha/beta-Hydrolases"/>
    <property type="match status" value="1"/>
</dbReference>
<dbReference type="Pfam" id="PF05577">
    <property type="entry name" value="Peptidase_S28"/>
    <property type="match status" value="1"/>
</dbReference>
<dbReference type="AlphaFoldDB" id="A0A8S4NWF9"/>
<dbReference type="EC" id="3.4.16.2" evidence="16"/>
<feature type="domain" description="SUI1" evidence="22">
    <location>
        <begin position="572"/>
        <end position="635"/>
    </location>
</feature>
<evidence type="ECO:0000256" key="2">
    <source>
        <dbReference type="ARBA" id="ARBA00011079"/>
    </source>
</evidence>
<evidence type="ECO:0000256" key="17">
    <source>
        <dbReference type="ARBA" id="ARBA00073691"/>
    </source>
</evidence>
<keyword evidence="4" id="KW-0121">Carboxypeptidase</keyword>
<evidence type="ECO:0000256" key="14">
    <source>
        <dbReference type="ARBA" id="ARBA00052013"/>
    </source>
</evidence>
<dbReference type="InterPro" id="IPR008758">
    <property type="entry name" value="Peptidase_S28"/>
</dbReference>
<evidence type="ECO:0000256" key="13">
    <source>
        <dbReference type="ARBA" id="ARBA00023228"/>
    </source>
</evidence>
<evidence type="ECO:0000256" key="6">
    <source>
        <dbReference type="ARBA" id="ARBA00022729"/>
    </source>
</evidence>
<comment type="subunit">
    <text evidence="3">Homodimer.</text>
</comment>
<evidence type="ECO:0000256" key="9">
    <source>
        <dbReference type="ARBA" id="ARBA00022917"/>
    </source>
</evidence>
<evidence type="ECO:0000256" key="15">
    <source>
        <dbReference type="ARBA" id="ARBA00059701"/>
    </source>
</evidence>
<dbReference type="EMBL" id="CAIIXF020000005">
    <property type="protein sequence ID" value="CAH1785135.1"/>
    <property type="molecule type" value="Genomic_DNA"/>
</dbReference>
<dbReference type="InterPro" id="IPR036877">
    <property type="entry name" value="SUI1_dom_sf"/>
</dbReference>
<dbReference type="InterPro" id="IPR042269">
    <property type="entry name" value="Ser_carbopepase_S28_SKS"/>
</dbReference>
<dbReference type="CDD" id="cd11567">
    <property type="entry name" value="YciH_like"/>
    <property type="match status" value="1"/>
</dbReference>
<sequence length="639" mass="71443">MESLKAPFTNILIIFTLCGSVFISMQTEATNTGLNERIRKFPMSTKTFESGYNYKTHYFETKVDHFGYANKDTFQLRYLVNDDHWDERSGPIFFYTGNEGDIDWFCNNTGFMWEIAPEYKAKIVFAEHRYYGKSLPYGQKSYQDPEHLGYLTSEQALADFAELLHYMRFKKDGARNNPVIAFGGSYGGMLAAWIRMKYPALVDGALAASAPIWQFTGITSCGVFDEIVTRDFTKTGEYCSQNIKNSWSVIDQIGSTQPGREQISNTFHLCKKLSSVGDVNSFKAWLSETWVNLAMVDYPYAASFLAPLPAWPVKVTCSNLNEKITSDRILLQQLYKAVGVYYNYTGQAQCLDTTSQGSKSLGDYGWDWQACTEMVMPMCSTGVSDMFQPGDWDIKAYSEGCVKQWGRGPKPYWIETQYGGVNINSSSNIIFSNGDLDPWSGGGYIRLGSTISSDLVLTSAVYIQINTMPKKKSKNEKVLENEGRPTGLTFADYITVKVPKSKPKPDNAQSKNTTDVPKDETVTLTCEAPIKEEASAAIAPSSATLAGFTDAQPKDSVQEPIYQVKRTKKGHIPISVEKRNKGKKVTVISNVSGNLPILLSELKHATGSGGVIRDNTVEIQGDRLDFIEKYLRKQKCLKQ</sequence>
<evidence type="ECO:0000313" key="23">
    <source>
        <dbReference type="EMBL" id="CAH1785135.1"/>
    </source>
</evidence>
<comment type="caution">
    <text evidence="23">The sequence shown here is derived from an EMBL/GenBank/DDBJ whole genome shotgun (WGS) entry which is preliminary data.</text>
</comment>
<evidence type="ECO:0000256" key="1">
    <source>
        <dbReference type="ARBA" id="ARBA00004371"/>
    </source>
</evidence>
<evidence type="ECO:0000256" key="8">
    <source>
        <dbReference type="ARBA" id="ARBA00022845"/>
    </source>
</evidence>
<reference evidence="23" key="1">
    <citation type="submission" date="2022-03" db="EMBL/GenBank/DDBJ databases">
        <authorList>
            <person name="Martin C."/>
        </authorList>
    </citation>
    <scope>NUCLEOTIDE SEQUENCE</scope>
</reference>
<keyword evidence="6 21" id="KW-0732">Signal</keyword>
<dbReference type="Pfam" id="PF01253">
    <property type="entry name" value="SUI1"/>
    <property type="match status" value="1"/>
</dbReference>
<dbReference type="GO" id="GO:0006417">
    <property type="term" value="P:regulation of translation"/>
    <property type="evidence" value="ECO:0007669"/>
    <property type="project" value="UniProtKB-KW"/>
</dbReference>
<evidence type="ECO:0000256" key="11">
    <source>
        <dbReference type="ARBA" id="ARBA00023157"/>
    </source>
</evidence>
<dbReference type="GO" id="GO:0008239">
    <property type="term" value="F:dipeptidyl-peptidase activity"/>
    <property type="evidence" value="ECO:0007669"/>
    <property type="project" value="TreeGrafter"/>
</dbReference>
<protein>
    <recommendedName>
        <fullName evidence="17">Lysosomal Pro-X carboxypeptidase</fullName>
        <ecNumber evidence="16">3.4.16.2</ecNumber>
    </recommendedName>
    <alternativeName>
        <fullName evidence="19">Proline carboxypeptidase</fullName>
    </alternativeName>
    <alternativeName>
        <fullName evidence="18">Prolylcarboxypeptidase</fullName>
    </alternativeName>
</protein>
<dbReference type="InterPro" id="IPR029058">
    <property type="entry name" value="AB_hydrolase_fold"/>
</dbReference>
<comment type="similarity">
    <text evidence="2">Belongs to the peptidase S28 family.</text>
</comment>
<evidence type="ECO:0000256" key="7">
    <source>
        <dbReference type="ARBA" id="ARBA00022801"/>
    </source>
</evidence>
<feature type="region of interest" description="Disordered" evidence="20">
    <location>
        <begin position="499"/>
        <end position="518"/>
    </location>
</feature>
<keyword evidence="9" id="KW-0648">Protein biosynthesis</keyword>
<evidence type="ECO:0000259" key="22">
    <source>
        <dbReference type="PROSITE" id="PS50296"/>
    </source>
</evidence>
<evidence type="ECO:0000256" key="10">
    <source>
        <dbReference type="ARBA" id="ARBA00023145"/>
    </source>
</evidence>
<dbReference type="SUPFAM" id="SSF55159">
    <property type="entry name" value="eIF1-like"/>
    <property type="match status" value="1"/>
</dbReference>
<evidence type="ECO:0000256" key="12">
    <source>
        <dbReference type="ARBA" id="ARBA00023180"/>
    </source>
</evidence>
<dbReference type="Proteomes" id="UP000749559">
    <property type="component" value="Unassembled WGS sequence"/>
</dbReference>
<dbReference type="PROSITE" id="PS50296">
    <property type="entry name" value="SUI1"/>
    <property type="match status" value="1"/>
</dbReference>
<dbReference type="FunFam" id="1.20.120.980:FF:000002">
    <property type="entry name" value="lysosomal Pro-X carboxypeptidase"/>
    <property type="match status" value="1"/>
</dbReference>
<dbReference type="Gene3D" id="3.40.50.1820">
    <property type="entry name" value="alpha/beta hydrolase"/>
    <property type="match status" value="1"/>
</dbReference>
<evidence type="ECO:0000256" key="18">
    <source>
        <dbReference type="ARBA" id="ARBA00076475"/>
    </source>
</evidence>
<organism evidence="23 24">
    <name type="scientific">Owenia fusiformis</name>
    <name type="common">Polychaete worm</name>
    <dbReference type="NCBI Taxonomy" id="6347"/>
    <lineage>
        <taxon>Eukaryota</taxon>
        <taxon>Metazoa</taxon>
        <taxon>Spiralia</taxon>
        <taxon>Lophotrochozoa</taxon>
        <taxon>Annelida</taxon>
        <taxon>Polychaeta</taxon>
        <taxon>Sedentaria</taxon>
        <taxon>Canalipalpata</taxon>
        <taxon>Sabellida</taxon>
        <taxon>Oweniida</taxon>
        <taxon>Oweniidae</taxon>
        <taxon>Owenia</taxon>
    </lineage>
</organism>
<evidence type="ECO:0000256" key="3">
    <source>
        <dbReference type="ARBA" id="ARBA00011738"/>
    </source>
</evidence>
<keyword evidence="11" id="KW-1015">Disulfide bond</keyword>
<keyword evidence="24" id="KW-1185">Reference proteome</keyword>
<keyword evidence="5" id="KW-0645">Protease</keyword>
<dbReference type="PANTHER" id="PTHR11010:SF38">
    <property type="entry name" value="LYSOSOMAL PRO-X CARBOXYPEPTIDASE"/>
    <property type="match status" value="1"/>
</dbReference>
<dbReference type="InterPro" id="IPR005872">
    <property type="entry name" value="SUI1_arc_bac"/>
</dbReference>
<dbReference type="GO" id="GO:0005764">
    <property type="term" value="C:lysosome"/>
    <property type="evidence" value="ECO:0007669"/>
    <property type="project" value="UniProtKB-SubCell"/>
</dbReference>
<dbReference type="OrthoDB" id="2130629at2759"/>
<feature type="signal peptide" evidence="21">
    <location>
        <begin position="1"/>
        <end position="29"/>
    </location>
</feature>
<dbReference type="GO" id="GO:0003743">
    <property type="term" value="F:translation initiation factor activity"/>
    <property type="evidence" value="ECO:0007669"/>
    <property type="project" value="InterPro"/>
</dbReference>
<evidence type="ECO:0000313" key="24">
    <source>
        <dbReference type="Proteomes" id="UP000749559"/>
    </source>
</evidence>
<evidence type="ECO:0000256" key="5">
    <source>
        <dbReference type="ARBA" id="ARBA00022670"/>
    </source>
</evidence>
<evidence type="ECO:0000256" key="4">
    <source>
        <dbReference type="ARBA" id="ARBA00022645"/>
    </source>
</evidence>
<dbReference type="PANTHER" id="PTHR11010">
    <property type="entry name" value="PROTEASE S28 PRO-X CARBOXYPEPTIDASE-RELATED"/>
    <property type="match status" value="1"/>
</dbReference>
<accession>A0A8S4NWF9</accession>
<comment type="function">
    <text evidence="15">Cleaves C-terminal amino acids linked to proline in peptides such as angiotensin II, III and des-Arg9-bradykinin. This cleavage occurs at acidic pH, but enzymatic activity is retained with some substrates at neutral pH.</text>
</comment>
<keyword evidence="7" id="KW-0378">Hydrolase</keyword>
<keyword evidence="13" id="KW-0458">Lysosome</keyword>
<comment type="subcellular location">
    <subcellularLocation>
        <location evidence="1">Lysosome</location>
    </subcellularLocation>
</comment>
<keyword evidence="8" id="KW-0810">Translation regulation</keyword>
<comment type="catalytic activity">
    <reaction evidence="14">
        <text>Cleavage of a -Pro-|-Xaa bond to release a C-terminal amino acid.</text>
        <dbReference type="EC" id="3.4.16.2"/>
    </reaction>
</comment>
<dbReference type="Gene3D" id="1.20.120.980">
    <property type="entry name" value="Serine carboxypeptidase S28, SKS domain"/>
    <property type="match status" value="1"/>
</dbReference>
<dbReference type="GO" id="GO:0004185">
    <property type="term" value="F:serine-type carboxypeptidase activity"/>
    <property type="evidence" value="ECO:0007669"/>
    <property type="project" value="UniProtKB-EC"/>
</dbReference>
<evidence type="ECO:0000256" key="16">
    <source>
        <dbReference type="ARBA" id="ARBA00066456"/>
    </source>
</evidence>
<dbReference type="InterPro" id="IPR001950">
    <property type="entry name" value="SUI1"/>
</dbReference>
<evidence type="ECO:0000256" key="19">
    <source>
        <dbReference type="ARBA" id="ARBA00076608"/>
    </source>
</evidence>
<keyword evidence="12" id="KW-0325">Glycoprotein</keyword>
<proteinExistence type="inferred from homology"/>
<evidence type="ECO:0000256" key="20">
    <source>
        <dbReference type="SAM" id="MobiDB-lite"/>
    </source>
</evidence>
<dbReference type="Gene3D" id="3.30.780.10">
    <property type="entry name" value="SUI1-like domain"/>
    <property type="match status" value="1"/>
</dbReference>
<evidence type="ECO:0000256" key="21">
    <source>
        <dbReference type="SAM" id="SignalP"/>
    </source>
</evidence>
<dbReference type="GO" id="GO:0006508">
    <property type="term" value="P:proteolysis"/>
    <property type="evidence" value="ECO:0007669"/>
    <property type="project" value="UniProtKB-KW"/>
</dbReference>
<name>A0A8S4NWF9_OWEFU</name>
<feature type="chain" id="PRO_5035859995" description="Lysosomal Pro-X carboxypeptidase" evidence="21">
    <location>
        <begin position="30"/>
        <end position="639"/>
    </location>
</feature>
<gene>
    <name evidence="23" type="ORF">OFUS_LOCUS11238</name>
</gene>